<accession>A0A399ENY3</accession>
<protein>
    <submittedName>
        <fullName evidence="1">Uncharacterized protein</fullName>
    </submittedName>
</protein>
<evidence type="ECO:0000313" key="2">
    <source>
        <dbReference type="Proteomes" id="UP000265341"/>
    </source>
</evidence>
<dbReference type="RefSeq" id="WP_182482769.1">
    <property type="nucleotide sequence ID" value="NZ_QWLA01000040.1"/>
</dbReference>
<reference evidence="1 2" key="1">
    <citation type="submission" date="2018-08" db="EMBL/GenBank/DDBJ databases">
        <title>Meiothermus roseus NBRC 110900 genome sequencing project.</title>
        <authorList>
            <person name="Da Costa M.S."/>
            <person name="Albuquerque L."/>
            <person name="Raposo P."/>
            <person name="Froufe H.J.C."/>
            <person name="Barroso C.S."/>
            <person name="Egas C."/>
        </authorList>
    </citation>
    <scope>NUCLEOTIDE SEQUENCE [LARGE SCALE GENOMIC DNA]</scope>
    <source>
        <strain evidence="1 2">NBRC 110900</strain>
    </source>
</reference>
<organism evidence="1 2">
    <name type="scientific">Calidithermus roseus</name>
    <dbReference type="NCBI Taxonomy" id="1644118"/>
    <lineage>
        <taxon>Bacteria</taxon>
        <taxon>Thermotogati</taxon>
        <taxon>Deinococcota</taxon>
        <taxon>Deinococci</taxon>
        <taxon>Thermales</taxon>
        <taxon>Thermaceae</taxon>
        <taxon>Calidithermus</taxon>
    </lineage>
</organism>
<gene>
    <name evidence="1" type="ORF">Mrose_02159</name>
</gene>
<comment type="caution">
    <text evidence="1">The sequence shown here is derived from an EMBL/GenBank/DDBJ whole genome shotgun (WGS) entry which is preliminary data.</text>
</comment>
<proteinExistence type="predicted"/>
<evidence type="ECO:0000313" key="1">
    <source>
        <dbReference type="EMBL" id="RIH85595.1"/>
    </source>
</evidence>
<name>A0A399ENY3_9DEIN</name>
<keyword evidence="2" id="KW-1185">Reference proteome</keyword>
<dbReference type="Proteomes" id="UP000265341">
    <property type="component" value="Unassembled WGS sequence"/>
</dbReference>
<dbReference type="EMBL" id="QWLA01000040">
    <property type="protein sequence ID" value="RIH85595.1"/>
    <property type="molecule type" value="Genomic_DNA"/>
</dbReference>
<sequence length="210" mass="23830">MGYTHYWYVQDLALLKTRLPAIAADFQRLLPHLPPLAGSLGQGKAKIGPKELVFNGPEPEDYESFVLSARLEDYDQTKQGLFAFCKTERRPYDRAVQVALTLLRWHAGEAVRVTSDGGLLDWQAAVGLVEKELGYPVDPFFVLERELVEVRDRQGRRFLVEAEKEGVYLNYLHWLAEEKKIPFNPPFQVGEAVRRGLASPLPGVEGVFYL</sequence>
<dbReference type="AlphaFoldDB" id="A0A399ENY3"/>